<protein>
    <submittedName>
        <fullName evidence="2">Uncharacterized protein</fullName>
    </submittedName>
</protein>
<accession>A0A2T2NLY3</accession>
<dbReference type="Proteomes" id="UP000240883">
    <property type="component" value="Unassembled WGS sequence"/>
</dbReference>
<gene>
    <name evidence="2" type="ORF">BS50DRAFT_574800</name>
</gene>
<feature type="compositionally biased region" description="Basic and acidic residues" evidence="1">
    <location>
        <begin position="176"/>
        <end position="189"/>
    </location>
</feature>
<dbReference type="EMBL" id="KZ678136">
    <property type="protein sequence ID" value="PSN66369.1"/>
    <property type="molecule type" value="Genomic_DNA"/>
</dbReference>
<evidence type="ECO:0000313" key="3">
    <source>
        <dbReference type="Proteomes" id="UP000240883"/>
    </source>
</evidence>
<dbReference type="AlphaFoldDB" id="A0A2T2NLY3"/>
<evidence type="ECO:0000256" key="1">
    <source>
        <dbReference type="SAM" id="MobiDB-lite"/>
    </source>
</evidence>
<proteinExistence type="predicted"/>
<name>A0A2T2NLY3_CORCC</name>
<sequence>MPTDSCDPSSSANVTDISEVPEKKSLAKKALQKLSWKGKGKQPSWPEPEKSIGDFKSKIGSQSYWTVQARSPARDAYKEIAPKVKKYLEDYMGDDTLKLFYWSLYMVGESKDTASPTIVFCCEHSRYRKNAVELIWQSGILDEFPGFLLSHLPWLPGSTGPLVEMTTLPSSAEPGGSDRKSQSPLEKRTLQSTTDSMDTVRELSKYESFPRIYNYNQRTESGSKICTDGGKANGDNRKATIGGPLYIDGICCFMTAAHAFVEAAVPRYPDLPFSDTEDYHTAASSESIGPKYSGSIEAVPMSTHSPSVSQEPEQSARFIGRLFYSSNKDGRAELDYALGMTTRNDNLEWKYATTLKAGIFKLPLYTRKARFEDLEDTSVFSWTASAYLSGSIDPTPAFVWHPGSKMYRLVFSVQFTNSLALGDSGAWVHSKSNGILHGHITTGSPRDGLALIVPAYQVFDDIRSNLKSGTPSWTSFSECRKKLQPSDTTITPLRRWLNESAQDGPWSSAARVK</sequence>
<dbReference type="OrthoDB" id="409136at2759"/>
<keyword evidence="3" id="KW-1185">Reference proteome</keyword>
<feature type="region of interest" description="Disordered" evidence="1">
    <location>
        <begin position="165"/>
        <end position="197"/>
    </location>
</feature>
<reference evidence="2 3" key="1">
    <citation type="journal article" date="2018" name="Front. Microbiol.">
        <title>Genome-Wide Analysis of Corynespora cassiicola Leaf Fall Disease Putative Effectors.</title>
        <authorList>
            <person name="Lopez D."/>
            <person name="Ribeiro S."/>
            <person name="Label P."/>
            <person name="Fumanal B."/>
            <person name="Venisse J.S."/>
            <person name="Kohler A."/>
            <person name="de Oliveira R.R."/>
            <person name="Labutti K."/>
            <person name="Lipzen A."/>
            <person name="Lail K."/>
            <person name="Bauer D."/>
            <person name="Ohm R.A."/>
            <person name="Barry K.W."/>
            <person name="Spatafora J."/>
            <person name="Grigoriev I.V."/>
            <person name="Martin F.M."/>
            <person name="Pujade-Renaud V."/>
        </authorList>
    </citation>
    <scope>NUCLEOTIDE SEQUENCE [LARGE SCALE GENOMIC DNA]</scope>
    <source>
        <strain evidence="2 3">Philippines</strain>
    </source>
</reference>
<feature type="region of interest" description="Disordered" evidence="1">
    <location>
        <begin position="34"/>
        <end position="54"/>
    </location>
</feature>
<evidence type="ECO:0000313" key="2">
    <source>
        <dbReference type="EMBL" id="PSN66369.1"/>
    </source>
</evidence>
<organism evidence="2 3">
    <name type="scientific">Corynespora cassiicola Philippines</name>
    <dbReference type="NCBI Taxonomy" id="1448308"/>
    <lineage>
        <taxon>Eukaryota</taxon>
        <taxon>Fungi</taxon>
        <taxon>Dikarya</taxon>
        <taxon>Ascomycota</taxon>
        <taxon>Pezizomycotina</taxon>
        <taxon>Dothideomycetes</taxon>
        <taxon>Pleosporomycetidae</taxon>
        <taxon>Pleosporales</taxon>
        <taxon>Corynesporascaceae</taxon>
        <taxon>Corynespora</taxon>
    </lineage>
</organism>